<feature type="transmembrane region" description="Helical" evidence="7">
    <location>
        <begin position="106"/>
        <end position="127"/>
    </location>
</feature>
<gene>
    <name evidence="9" type="ORF">BC351_37250</name>
</gene>
<keyword evidence="4 7" id="KW-0812">Transmembrane</keyword>
<evidence type="ECO:0000313" key="9">
    <source>
        <dbReference type="EMBL" id="OPH49325.1"/>
    </source>
</evidence>
<organism evidence="9 10">
    <name type="scientific">Paenibacillus ferrarius</name>
    <dbReference type="NCBI Taxonomy" id="1469647"/>
    <lineage>
        <taxon>Bacteria</taxon>
        <taxon>Bacillati</taxon>
        <taxon>Bacillota</taxon>
        <taxon>Bacilli</taxon>
        <taxon>Bacillales</taxon>
        <taxon>Paenibacillaceae</taxon>
        <taxon>Paenibacillus</taxon>
    </lineage>
</organism>
<proteinExistence type="inferred from homology"/>
<dbReference type="EMBL" id="MBTG01000039">
    <property type="protein sequence ID" value="OPH49325.1"/>
    <property type="molecule type" value="Genomic_DNA"/>
</dbReference>
<evidence type="ECO:0000259" key="8">
    <source>
        <dbReference type="PROSITE" id="PS50928"/>
    </source>
</evidence>
<evidence type="ECO:0000256" key="3">
    <source>
        <dbReference type="ARBA" id="ARBA00022475"/>
    </source>
</evidence>
<accession>A0A1V4HB52</accession>
<keyword evidence="5 7" id="KW-1133">Transmembrane helix</keyword>
<dbReference type="STRING" id="1469647.BC351_37250"/>
<dbReference type="AlphaFoldDB" id="A0A1V4HB52"/>
<keyword evidence="2 7" id="KW-0813">Transport</keyword>
<feature type="transmembrane region" description="Helical" evidence="7">
    <location>
        <begin position="12"/>
        <end position="32"/>
    </location>
</feature>
<keyword evidence="10" id="KW-1185">Reference proteome</keyword>
<evidence type="ECO:0000256" key="2">
    <source>
        <dbReference type="ARBA" id="ARBA00022448"/>
    </source>
</evidence>
<name>A0A1V4HB52_9BACL</name>
<comment type="caution">
    <text evidence="9">The sequence shown here is derived from an EMBL/GenBank/DDBJ whole genome shotgun (WGS) entry which is preliminary data.</text>
</comment>
<evidence type="ECO:0000256" key="5">
    <source>
        <dbReference type="ARBA" id="ARBA00022989"/>
    </source>
</evidence>
<evidence type="ECO:0000256" key="6">
    <source>
        <dbReference type="ARBA" id="ARBA00023136"/>
    </source>
</evidence>
<dbReference type="RefSeq" id="WP_079418413.1">
    <property type="nucleotide sequence ID" value="NZ_MBTG01000039.1"/>
</dbReference>
<feature type="transmembrane region" description="Helical" evidence="7">
    <location>
        <begin position="139"/>
        <end position="158"/>
    </location>
</feature>
<dbReference type="Gene3D" id="1.10.3720.10">
    <property type="entry name" value="MetI-like"/>
    <property type="match status" value="1"/>
</dbReference>
<feature type="transmembrane region" description="Helical" evidence="7">
    <location>
        <begin position="241"/>
        <end position="261"/>
    </location>
</feature>
<dbReference type="InterPro" id="IPR035906">
    <property type="entry name" value="MetI-like_sf"/>
</dbReference>
<dbReference type="PANTHER" id="PTHR43744">
    <property type="entry name" value="ABC TRANSPORTER PERMEASE PROTEIN MG189-RELATED-RELATED"/>
    <property type="match status" value="1"/>
</dbReference>
<feature type="transmembrane region" description="Helical" evidence="7">
    <location>
        <begin position="191"/>
        <end position="208"/>
    </location>
</feature>
<comment type="subcellular location">
    <subcellularLocation>
        <location evidence="1 7">Cell membrane</location>
        <topology evidence="1 7">Multi-pass membrane protein</topology>
    </subcellularLocation>
</comment>
<sequence length="277" mass="30982">MNTLSARRINIALEVIMLLLAAVMVVPIYYLLVTTLKTSAEAALHPLALPNHFMISGYIKAWQTMNYPRVFMNNVLITVTSVVGVILLASLAAYTFARRPNRINQILFYFILIGVTIPFQVATIPLFKLMKSFGLVDTFSAVILVNIFTMISFNVFLIKNFIATVPIELEESASIDGCGVFGTFRRITFPLLLPVIATVGILDSLTAWNDFYTPLLFLQSREKGVILLEVFRNIGQFSTDWTSFFPMLVLGIAPLLLFYLFMQRYIISGIVTGAVKG</sequence>
<dbReference type="Pfam" id="PF00528">
    <property type="entry name" value="BPD_transp_1"/>
    <property type="match status" value="1"/>
</dbReference>
<comment type="similarity">
    <text evidence="7">Belongs to the binding-protein-dependent transport system permease family.</text>
</comment>
<evidence type="ECO:0000256" key="1">
    <source>
        <dbReference type="ARBA" id="ARBA00004651"/>
    </source>
</evidence>
<protein>
    <submittedName>
        <fullName evidence="9">Sugar ABC transporter permease</fullName>
    </submittedName>
</protein>
<keyword evidence="3" id="KW-1003">Cell membrane</keyword>
<dbReference type="SUPFAM" id="SSF161098">
    <property type="entry name" value="MetI-like"/>
    <property type="match status" value="1"/>
</dbReference>
<reference evidence="10" key="1">
    <citation type="submission" date="2016-07" db="EMBL/GenBank/DDBJ databases">
        <authorList>
            <person name="Florea S."/>
            <person name="Webb J.S."/>
            <person name="Jaromczyk J."/>
            <person name="Schardl C.L."/>
        </authorList>
    </citation>
    <scope>NUCLEOTIDE SEQUENCE [LARGE SCALE GENOMIC DNA]</scope>
    <source>
        <strain evidence="10">CY1</strain>
    </source>
</reference>
<keyword evidence="6 7" id="KW-0472">Membrane</keyword>
<dbReference type="InterPro" id="IPR000515">
    <property type="entry name" value="MetI-like"/>
</dbReference>
<evidence type="ECO:0000256" key="7">
    <source>
        <dbReference type="RuleBase" id="RU363032"/>
    </source>
</evidence>
<dbReference type="GO" id="GO:0055085">
    <property type="term" value="P:transmembrane transport"/>
    <property type="evidence" value="ECO:0007669"/>
    <property type="project" value="InterPro"/>
</dbReference>
<evidence type="ECO:0000313" key="10">
    <source>
        <dbReference type="Proteomes" id="UP000190626"/>
    </source>
</evidence>
<dbReference type="PANTHER" id="PTHR43744:SF12">
    <property type="entry name" value="ABC TRANSPORTER PERMEASE PROTEIN MG189-RELATED"/>
    <property type="match status" value="1"/>
</dbReference>
<feature type="transmembrane region" description="Helical" evidence="7">
    <location>
        <begin position="75"/>
        <end position="94"/>
    </location>
</feature>
<feature type="domain" description="ABC transmembrane type-1" evidence="8">
    <location>
        <begin position="71"/>
        <end position="262"/>
    </location>
</feature>
<dbReference type="PROSITE" id="PS50928">
    <property type="entry name" value="ABC_TM1"/>
    <property type="match status" value="1"/>
</dbReference>
<dbReference type="Proteomes" id="UP000190626">
    <property type="component" value="Unassembled WGS sequence"/>
</dbReference>
<dbReference type="GO" id="GO:0005886">
    <property type="term" value="C:plasma membrane"/>
    <property type="evidence" value="ECO:0007669"/>
    <property type="project" value="UniProtKB-SubCell"/>
</dbReference>
<dbReference type="CDD" id="cd06261">
    <property type="entry name" value="TM_PBP2"/>
    <property type="match status" value="1"/>
</dbReference>
<evidence type="ECO:0000256" key="4">
    <source>
        <dbReference type="ARBA" id="ARBA00022692"/>
    </source>
</evidence>